<keyword evidence="3" id="KW-1185">Reference proteome</keyword>
<gene>
    <name evidence="2" type="ORF">FOMPIDRAFT_1115141</name>
</gene>
<dbReference type="InParanoid" id="S8G138"/>
<dbReference type="EMBL" id="KE504128">
    <property type="protein sequence ID" value="EPT04050.1"/>
    <property type="molecule type" value="Genomic_DNA"/>
</dbReference>
<keyword evidence="1" id="KW-0812">Transmembrane</keyword>
<organism evidence="2 3">
    <name type="scientific">Fomitopsis schrenkii</name>
    <name type="common">Brown rot fungus</name>
    <dbReference type="NCBI Taxonomy" id="2126942"/>
    <lineage>
        <taxon>Eukaryota</taxon>
        <taxon>Fungi</taxon>
        <taxon>Dikarya</taxon>
        <taxon>Basidiomycota</taxon>
        <taxon>Agaricomycotina</taxon>
        <taxon>Agaricomycetes</taxon>
        <taxon>Polyporales</taxon>
        <taxon>Fomitopsis</taxon>
    </lineage>
</organism>
<dbReference type="InterPro" id="IPR036526">
    <property type="entry name" value="C-N_Hydrolase_sf"/>
</dbReference>
<reference evidence="2 3" key="1">
    <citation type="journal article" date="2012" name="Science">
        <title>The Paleozoic origin of enzymatic lignin decomposition reconstructed from 31 fungal genomes.</title>
        <authorList>
            <person name="Floudas D."/>
            <person name="Binder M."/>
            <person name="Riley R."/>
            <person name="Barry K."/>
            <person name="Blanchette R.A."/>
            <person name="Henrissat B."/>
            <person name="Martinez A.T."/>
            <person name="Otillar R."/>
            <person name="Spatafora J.W."/>
            <person name="Yadav J.S."/>
            <person name="Aerts A."/>
            <person name="Benoit I."/>
            <person name="Boyd A."/>
            <person name="Carlson A."/>
            <person name="Copeland A."/>
            <person name="Coutinho P.M."/>
            <person name="de Vries R.P."/>
            <person name="Ferreira P."/>
            <person name="Findley K."/>
            <person name="Foster B."/>
            <person name="Gaskell J."/>
            <person name="Glotzer D."/>
            <person name="Gorecki P."/>
            <person name="Heitman J."/>
            <person name="Hesse C."/>
            <person name="Hori C."/>
            <person name="Igarashi K."/>
            <person name="Jurgens J.A."/>
            <person name="Kallen N."/>
            <person name="Kersten P."/>
            <person name="Kohler A."/>
            <person name="Kuees U."/>
            <person name="Kumar T.K.A."/>
            <person name="Kuo A."/>
            <person name="LaButti K."/>
            <person name="Larrondo L.F."/>
            <person name="Lindquist E."/>
            <person name="Ling A."/>
            <person name="Lombard V."/>
            <person name="Lucas S."/>
            <person name="Lundell T."/>
            <person name="Martin R."/>
            <person name="McLaughlin D.J."/>
            <person name="Morgenstern I."/>
            <person name="Morin E."/>
            <person name="Murat C."/>
            <person name="Nagy L.G."/>
            <person name="Nolan M."/>
            <person name="Ohm R.A."/>
            <person name="Patyshakuliyeva A."/>
            <person name="Rokas A."/>
            <person name="Ruiz-Duenas F.J."/>
            <person name="Sabat G."/>
            <person name="Salamov A."/>
            <person name="Samejima M."/>
            <person name="Schmutz J."/>
            <person name="Slot J.C."/>
            <person name="St John F."/>
            <person name="Stenlid J."/>
            <person name="Sun H."/>
            <person name="Sun S."/>
            <person name="Syed K."/>
            <person name="Tsang A."/>
            <person name="Wiebenga A."/>
            <person name="Young D."/>
            <person name="Pisabarro A."/>
            <person name="Eastwood D.C."/>
            <person name="Martin F."/>
            <person name="Cullen D."/>
            <person name="Grigoriev I.V."/>
            <person name="Hibbett D.S."/>
        </authorList>
    </citation>
    <scope>NUCLEOTIDE SEQUENCE</scope>
    <source>
        <strain evidence="3">FP-58527</strain>
    </source>
</reference>
<proteinExistence type="predicted"/>
<dbReference type="AlphaFoldDB" id="S8G138"/>
<protein>
    <recommendedName>
        <fullName evidence="4">CN hydrolase domain-containing protein</fullName>
    </recommendedName>
</protein>
<dbReference type="SUPFAM" id="SSF56317">
    <property type="entry name" value="Carbon-nitrogen hydrolase"/>
    <property type="match status" value="1"/>
</dbReference>
<evidence type="ECO:0000256" key="1">
    <source>
        <dbReference type="SAM" id="Phobius"/>
    </source>
</evidence>
<sequence>MSLNGFVVQHPSVWLAAPVVGLSALSTTPPLVPLTILVAALHLHVHTVLPRGKILSHGAAQVFLLSLAASIAHLGASLDALSTRGISVLALASLSALTSIVSLSTIVASYYFNRSVSTPWSKLTVFPALWATVWGTVAHLSPVGRLITWSPVVGLGPYEWVRPILGQWGIDWIVATWAVVCAEFIGNWLVGPAEDDLDVASEQEQLVSVASEGVPNLTRIAHPIKETSALSRARATSVLAALLVALSVPPLFLSSLPEPALSAYTTPLSVGCVLPFPHRSGQRTGAPTLTDYIKETTAIQARADILLWPESAVRFDTEEAKQEAFSKIRGQVGGKKLIGVSYEEYVLPDRSKGEHGPGIRQNSFALLSRESEKPLLEYTKRMLVPIAESFSMTPSSEPPSLYTWHMPNPAAWAKTAWGPNGTRPISVTASICLDFSSAASFSTLGTRPALVFAPARTWHIGVGLAMWEQARARAEELGTTVLWCDGGDGGVSGLAGNGLKEFVQVGQGSWARDIGVPYPYDERRTVFAAGGTYAALVVLWGITGFGTALEIGLVTFAGRGAALVKVVKFVRSLRSQKAADEEPLLG</sequence>
<evidence type="ECO:0000313" key="2">
    <source>
        <dbReference type="EMBL" id="EPT04050.1"/>
    </source>
</evidence>
<keyword evidence="1" id="KW-0472">Membrane</keyword>
<dbReference type="Gene3D" id="3.60.110.10">
    <property type="entry name" value="Carbon-nitrogen hydrolase"/>
    <property type="match status" value="1"/>
</dbReference>
<feature type="transmembrane region" description="Helical" evidence="1">
    <location>
        <begin position="88"/>
        <end position="112"/>
    </location>
</feature>
<dbReference type="OrthoDB" id="2626014at2759"/>
<evidence type="ECO:0000313" key="3">
    <source>
        <dbReference type="Proteomes" id="UP000015241"/>
    </source>
</evidence>
<dbReference type="STRING" id="743788.S8G138"/>
<dbReference type="Proteomes" id="UP000015241">
    <property type="component" value="Unassembled WGS sequence"/>
</dbReference>
<feature type="transmembrane region" description="Helical" evidence="1">
    <location>
        <begin position="20"/>
        <end position="43"/>
    </location>
</feature>
<dbReference type="eggNOG" id="ENOG502S655">
    <property type="taxonomic scope" value="Eukaryota"/>
</dbReference>
<dbReference type="HOGENOM" id="CLU_032069_0_0_1"/>
<name>S8G138_FOMSC</name>
<evidence type="ECO:0008006" key="4">
    <source>
        <dbReference type="Google" id="ProtNLM"/>
    </source>
</evidence>
<feature type="transmembrane region" description="Helical" evidence="1">
    <location>
        <begin position="55"/>
        <end position="76"/>
    </location>
</feature>
<accession>S8G138</accession>
<keyword evidence="1" id="KW-1133">Transmembrane helix</keyword>